<protein>
    <submittedName>
        <fullName evidence="1">Uncharacterized protein</fullName>
    </submittedName>
</protein>
<organism evidence="1 2">
    <name type="scientific">Shimia isoporae</name>
    <dbReference type="NCBI Taxonomy" id="647720"/>
    <lineage>
        <taxon>Bacteria</taxon>
        <taxon>Pseudomonadati</taxon>
        <taxon>Pseudomonadota</taxon>
        <taxon>Alphaproteobacteria</taxon>
        <taxon>Rhodobacterales</taxon>
        <taxon>Roseobacteraceae</taxon>
    </lineage>
</organism>
<dbReference type="OrthoDB" id="7825578at2"/>
<gene>
    <name evidence="1" type="ORF">BXY66_2929</name>
</gene>
<dbReference type="Proteomes" id="UP000295673">
    <property type="component" value="Unassembled WGS sequence"/>
</dbReference>
<reference evidence="1 2" key="1">
    <citation type="submission" date="2019-03" db="EMBL/GenBank/DDBJ databases">
        <title>Genomic Encyclopedia of Archaeal and Bacterial Type Strains, Phase II (KMG-II): from individual species to whole genera.</title>
        <authorList>
            <person name="Goeker M."/>
        </authorList>
    </citation>
    <scope>NUCLEOTIDE SEQUENCE [LARGE SCALE GENOMIC DNA]</scope>
    <source>
        <strain evidence="1 2">DSM 26433</strain>
    </source>
</reference>
<proteinExistence type="predicted"/>
<name>A0A4R1N924_9RHOB</name>
<dbReference type="RefSeq" id="WP_132861042.1">
    <property type="nucleotide sequence ID" value="NZ_SMGR01000002.1"/>
</dbReference>
<dbReference type="EMBL" id="SMGR01000002">
    <property type="protein sequence ID" value="TCL01614.1"/>
    <property type="molecule type" value="Genomic_DNA"/>
</dbReference>
<comment type="caution">
    <text evidence="1">The sequence shown here is derived from an EMBL/GenBank/DDBJ whole genome shotgun (WGS) entry which is preliminary data.</text>
</comment>
<accession>A0A4R1N924</accession>
<sequence length="222" mass="24283">MREELDMKWIATAFVLMATSVVAETVPVPEGCEAYATVHKDSCVVTSYLKCGEQVDAVSYARGELEDTHSFGPTWDMIAYFADEGRMHVQAQEGTMPEASLSDAFETGVSTGERAMVMAGSMLAGEELDLQSKMSFGDETVEISGTTLRKGTLTRTMTIRKNGVTAQYDFEIFASEDQSLFIEGAANVDQFGRKSRLEWTPRKISYPGEAGFLATTSDIACE</sequence>
<dbReference type="AlphaFoldDB" id="A0A4R1N924"/>
<evidence type="ECO:0000313" key="1">
    <source>
        <dbReference type="EMBL" id="TCL01614.1"/>
    </source>
</evidence>
<keyword evidence="2" id="KW-1185">Reference proteome</keyword>
<evidence type="ECO:0000313" key="2">
    <source>
        <dbReference type="Proteomes" id="UP000295673"/>
    </source>
</evidence>